<dbReference type="OrthoDB" id="4747025at2"/>
<protein>
    <submittedName>
        <fullName evidence="1">Uncharacterized protein</fullName>
    </submittedName>
</protein>
<evidence type="ECO:0000313" key="1">
    <source>
        <dbReference type="EMBL" id="ORW95902.1"/>
    </source>
</evidence>
<comment type="caution">
    <text evidence="1">The sequence shown here is derived from an EMBL/GenBank/DDBJ whole genome shotgun (WGS) entry which is preliminary data.</text>
</comment>
<accession>A0A1X2E6B6</accession>
<keyword evidence="2" id="KW-1185">Reference proteome</keyword>
<evidence type="ECO:0000313" key="2">
    <source>
        <dbReference type="Proteomes" id="UP000193317"/>
    </source>
</evidence>
<name>A0A1X2E6B6_MYCSZ</name>
<dbReference type="AlphaFoldDB" id="A0A1X2E6B6"/>
<reference evidence="1 2" key="1">
    <citation type="submission" date="2016-01" db="EMBL/GenBank/DDBJ databases">
        <title>The new phylogeny of the genus Mycobacterium.</title>
        <authorList>
            <person name="Tarcisio F."/>
            <person name="Conor M."/>
            <person name="Antonella G."/>
            <person name="Elisabetta G."/>
            <person name="Giulia F.S."/>
            <person name="Sara T."/>
            <person name="Anna F."/>
            <person name="Clotilde B."/>
            <person name="Roberto B."/>
            <person name="Veronica D.S."/>
            <person name="Fabio R."/>
            <person name="Monica P."/>
            <person name="Olivier J."/>
            <person name="Enrico T."/>
            <person name="Nicola S."/>
        </authorList>
    </citation>
    <scope>NUCLEOTIDE SEQUENCE [LARGE SCALE GENOMIC DNA]</scope>
    <source>
        <strain evidence="1 2">DSM 44166</strain>
    </source>
</reference>
<gene>
    <name evidence="1" type="ORF">AWC27_05680</name>
</gene>
<dbReference type="RefSeq" id="WP_085671865.1">
    <property type="nucleotide sequence ID" value="NZ_LQPW01000134.1"/>
</dbReference>
<organism evidence="1 2">
    <name type="scientific">Mycobacterium szulgai</name>
    <dbReference type="NCBI Taxonomy" id="1787"/>
    <lineage>
        <taxon>Bacteria</taxon>
        <taxon>Bacillati</taxon>
        <taxon>Actinomycetota</taxon>
        <taxon>Actinomycetes</taxon>
        <taxon>Mycobacteriales</taxon>
        <taxon>Mycobacteriaceae</taxon>
        <taxon>Mycobacterium</taxon>
    </lineage>
</organism>
<sequence length="150" mass="15890">MTTKFLLVTIAPTTGSGLPLPAPVACAAVPSTDSVYIYADEDGEVGTWIIRSTCGPDRIAYVTTGPGKSFAASLVDGRFTVTRMVPGGLTCPPYFVGDNASYFDGGTYPVIATQWWDPVTLTGEVAFLESDAPCGLHDRRDTFTLTQVGE</sequence>
<dbReference type="EMBL" id="LQPW01000134">
    <property type="protein sequence ID" value="ORW95902.1"/>
    <property type="molecule type" value="Genomic_DNA"/>
</dbReference>
<dbReference type="Proteomes" id="UP000193317">
    <property type="component" value="Unassembled WGS sequence"/>
</dbReference>
<proteinExistence type="predicted"/>